<dbReference type="EMBL" id="CP008921">
    <property type="protein sequence ID" value="AIG42936.1"/>
    <property type="molecule type" value="Genomic_DNA"/>
</dbReference>
<organism evidence="1 2">
    <name type="scientific">Streptococcus suis 6407</name>
    <dbReference type="NCBI Taxonomy" id="1214179"/>
    <lineage>
        <taxon>Bacteria</taxon>
        <taxon>Bacillati</taxon>
        <taxon>Bacillota</taxon>
        <taxon>Bacilli</taxon>
        <taxon>Lactobacillales</taxon>
        <taxon>Streptococcaceae</taxon>
        <taxon>Streptococcus</taxon>
    </lineage>
</organism>
<protein>
    <recommendedName>
        <fullName evidence="3">CD-NTase associated protein 4-like DNA endonuclease domain-containing protein</fullName>
    </recommendedName>
</protein>
<sequence length="350" mass="40977">MTSSNATPSAFGWDFQANLGLYLIMDEDLKQIKKFKIEGETEDIEIYYRDTTERKPKFIQAKSQEDPISDGTTSKHLSNALSSLLQVVTKVSGEYSELIYGTNIEIPIRARVKQKLFEGNRIKLYYKELPEQFQTKIDGIVDVSEITSEELMSFKERFSILKISFYGQDNETRYKVVQEKVTSKLRSLGIEQYKCNRIFYYFQKEFIQNASKRVEYSIEDLGLTIILFSFEDEENWSFNNLDIPEELISRIKAEFSNYILEKQLDFQFISQLVGDYKKYSMTTPYIPSSQKIQHFVNDTFSNYSDYFLQKTTNVNQELIDCIIKVTVYRILINRVGIETITEGMALNEIY</sequence>
<dbReference type="HOGENOM" id="CLU_828066_0_0_9"/>
<accession>A0A075SHP3</accession>
<gene>
    <name evidence="1" type="ORF">ID09_02280</name>
</gene>
<dbReference type="RefSeq" id="WP_024381515.1">
    <property type="nucleotide sequence ID" value="NZ_ALLE01000020.1"/>
</dbReference>
<reference evidence="1 2" key="1">
    <citation type="journal article" date="2014" name="Genome Announc.">
        <title>Whole-Genome Sequence of Streptococcus suis Serotype 4 Reference Strain 6407.</title>
        <authorList>
            <person name="Wang K."/>
            <person name="Chen J."/>
            <person name="Yao H."/>
            <person name="Lu C."/>
        </authorList>
    </citation>
    <scope>NUCLEOTIDE SEQUENCE [LARGE SCALE GENOMIC DNA]</scope>
    <source>
        <strain evidence="1">6407</strain>
    </source>
</reference>
<evidence type="ECO:0000313" key="2">
    <source>
        <dbReference type="Proteomes" id="UP000028185"/>
    </source>
</evidence>
<dbReference type="Proteomes" id="UP000028185">
    <property type="component" value="Chromosome"/>
</dbReference>
<proteinExistence type="predicted"/>
<dbReference type="PATRIC" id="fig|1214179.4.peg.414"/>
<evidence type="ECO:0008006" key="3">
    <source>
        <dbReference type="Google" id="ProtNLM"/>
    </source>
</evidence>
<dbReference type="AlphaFoldDB" id="A0A075SHP3"/>
<evidence type="ECO:0000313" key="1">
    <source>
        <dbReference type="EMBL" id="AIG42936.1"/>
    </source>
</evidence>
<name>A0A075SHP3_STRSU</name>